<evidence type="ECO:0000256" key="3">
    <source>
        <dbReference type="ARBA" id="ARBA00022645"/>
    </source>
</evidence>
<organism evidence="18 19">
    <name type="scientific">Spirilliplanes yamanashiensis</name>
    <dbReference type="NCBI Taxonomy" id="42233"/>
    <lineage>
        <taxon>Bacteria</taxon>
        <taxon>Bacillati</taxon>
        <taxon>Actinomycetota</taxon>
        <taxon>Actinomycetes</taxon>
        <taxon>Micromonosporales</taxon>
        <taxon>Micromonosporaceae</taxon>
        <taxon>Spirilliplanes</taxon>
    </lineage>
</organism>
<dbReference type="Pfam" id="PF00912">
    <property type="entry name" value="Transgly"/>
    <property type="match status" value="1"/>
</dbReference>
<dbReference type="GO" id="GO:0009252">
    <property type="term" value="P:peptidoglycan biosynthetic process"/>
    <property type="evidence" value="ECO:0007669"/>
    <property type="project" value="UniProtKB-KW"/>
</dbReference>
<dbReference type="GO" id="GO:0009002">
    <property type="term" value="F:serine-type D-Ala-D-Ala carboxypeptidase activity"/>
    <property type="evidence" value="ECO:0007669"/>
    <property type="project" value="UniProtKB-EC"/>
</dbReference>
<evidence type="ECO:0000256" key="6">
    <source>
        <dbReference type="ARBA" id="ARBA00022679"/>
    </source>
</evidence>
<feature type="transmembrane region" description="Helical" evidence="15">
    <location>
        <begin position="25"/>
        <end position="49"/>
    </location>
</feature>
<reference evidence="18" key="1">
    <citation type="submission" date="2021-01" db="EMBL/GenBank/DDBJ databases">
        <title>Whole genome shotgun sequence of Spirilliplanes yamanashiensis NBRC 15828.</title>
        <authorList>
            <person name="Komaki H."/>
            <person name="Tamura T."/>
        </authorList>
    </citation>
    <scope>NUCLEOTIDE SEQUENCE</scope>
    <source>
        <strain evidence="18">NBRC 15828</strain>
    </source>
</reference>
<evidence type="ECO:0000256" key="13">
    <source>
        <dbReference type="ARBA" id="ARBA00049902"/>
    </source>
</evidence>
<evidence type="ECO:0000256" key="7">
    <source>
        <dbReference type="ARBA" id="ARBA00022801"/>
    </source>
</evidence>
<keyword evidence="15" id="KW-1133">Transmembrane helix</keyword>
<keyword evidence="9" id="KW-0573">Peptidoglycan synthesis</keyword>
<evidence type="ECO:0000256" key="1">
    <source>
        <dbReference type="ARBA" id="ARBA00007090"/>
    </source>
</evidence>
<dbReference type="GO" id="GO:0071555">
    <property type="term" value="P:cell wall organization"/>
    <property type="evidence" value="ECO:0007669"/>
    <property type="project" value="UniProtKB-KW"/>
</dbReference>
<dbReference type="GO" id="GO:0008658">
    <property type="term" value="F:penicillin binding"/>
    <property type="evidence" value="ECO:0007669"/>
    <property type="project" value="InterPro"/>
</dbReference>
<dbReference type="InterPro" id="IPR001460">
    <property type="entry name" value="PCN-bd_Tpept"/>
</dbReference>
<evidence type="ECO:0000313" key="19">
    <source>
        <dbReference type="Proteomes" id="UP000652013"/>
    </source>
</evidence>
<dbReference type="Pfam" id="PF00905">
    <property type="entry name" value="Transpeptidase"/>
    <property type="match status" value="1"/>
</dbReference>
<keyword evidence="15" id="KW-0472">Membrane</keyword>
<evidence type="ECO:0000256" key="5">
    <source>
        <dbReference type="ARBA" id="ARBA00022676"/>
    </source>
</evidence>
<comment type="caution">
    <text evidence="18">The sequence shown here is derived from an EMBL/GenBank/DDBJ whole genome shotgun (WGS) entry which is preliminary data.</text>
</comment>
<dbReference type="InterPro" id="IPR012338">
    <property type="entry name" value="Beta-lactam/transpept-like"/>
</dbReference>
<evidence type="ECO:0000256" key="14">
    <source>
        <dbReference type="SAM" id="MobiDB-lite"/>
    </source>
</evidence>
<dbReference type="SUPFAM" id="SSF53955">
    <property type="entry name" value="Lysozyme-like"/>
    <property type="match status" value="1"/>
</dbReference>
<keyword evidence="4" id="KW-0645">Protease</keyword>
<comment type="similarity">
    <text evidence="2">In the N-terminal section; belongs to the glycosyltransferase 51 family.</text>
</comment>
<dbReference type="RefSeq" id="WP_203940540.1">
    <property type="nucleotide sequence ID" value="NZ_BAAAGJ010000011.1"/>
</dbReference>
<dbReference type="Gene3D" id="3.40.710.10">
    <property type="entry name" value="DD-peptidase/beta-lactamase superfamily"/>
    <property type="match status" value="1"/>
</dbReference>
<dbReference type="EMBL" id="BOOY01000032">
    <property type="protein sequence ID" value="GIJ05343.1"/>
    <property type="molecule type" value="Genomic_DNA"/>
</dbReference>
<keyword evidence="8" id="KW-0133">Cell shape</keyword>
<evidence type="ECO:0000256" key="12">
    <source>
        <dbReference type="ARBA" id="ARBA00034000"/>
    </source>
</evidence>
<accession>A0A8J3YB76</accession>
<keyword evidence="5" id="KW-0328">Glycosyltransferase</keyword>
<evidence type="ECO:0000256" key="15">
    <source>
        <dbReference type="SAM" id="Phobius"/>
    </source>
</evidence>
<keyword evidence="11" id="KW-0961">Cell wall biogenesis/degradation</keyword>
<keyword evidence="15" id="KW-0812">Transmembrane</keyword>
<sequence length="669" mass="70905">MSAGVHRGPHRDDRRARLRRRVRRAALAAGSAALAVVLLAGMAAFGYVVSTELPPDPAPPQASVLYYRDGRTVLARIGATDRTDVPLASVPQAVRQAFLAAEDRGFHDHAGVSARGVLRALWSNLTAGTGQGASTITQQYVRNAYLTQDRTLDRKAKEAALALRLERRLSKDEILGRYLNTVYFGRGAYGVQSAAQAYFGTTVDRLGASEGAVLAALVKDPYLNDPANDPERARGRWRWILRAMAGAGWLDPAQAEAAAYPVVARRSVTAQAVGGPLGVIADRVEAELRGLGWSAQTVRTGGLQVVTTIDAQAQRAAADAIAAARRRYRGEQRVALVAVDPADGAVRAWYGGTEGRGFFDDAAAPRPPASTFKPVVLAAGLAAGVSVHSVWDGSSPRIFADRHGVPLRNRLDLQCPACPLDRAMVLSLNTPYYALAEKVGPERVRELAVRLGVPGSYGDRRTLVDLPGEPAPGRTRADIALGRYPVSPADLATVYATFAAGGVRAERHLVQQVGQARTPVVRTRVLPAEVAGDVGYALRQVVRHDGEVEGHPAAAKTGTQQWGDTADSQDAWTAGYTGGLAAVTWVGRETPGPVRDGAGRPINGDGMPYAIWRDFLGRALRGRPAVPLPAAALRGDPFTGDARPLPTRPPVPGLGAAVDGAAARLKNPR</sequence>
<dbReference type="GO" id="GO:0008360">
    <property type="term" value="P:regulation of cell shape"/>
    <property type="evidence" value="ECO:0007669"/>
    <property type="project" value="UniProtKB-KW"/>
</dbReference>
<keyword evidence="19" id="KW-1185">Reference proteome</keyword>
<gene>
    <name evidence="18" type="ORF">Sya03_46950</name>
</gene>
<dbReference type="PANTHER" id="PTHR32282:SF34">
    <property type="entry name" value="PENICILLIN-BINDING PROTEIN 1A"/>
    <property type="match status" value="1"/>
</dbReference>
<feature type="region of interest" description="Disordered" evidence="14">
    <location>
        <begin position="636"/>
        <end position="669"/>
    </location>
</feature>
<comment type="catalytic activity">
    <reaction evidence="13">
        <text>[GlcNAc-(1-&gt;4)-Mur2Ac(oyl-L-Ala-gamma-D-Glu-L-Lys-D-Ala-D-Ala)](n)-di-trans,octa-cis-undecaprenyl diphosphate + beta-D-GlcNAc-(1-&gt;4)-Mur2Ac(oyl-L-Ala-gamma-D-Glu-L-Lys-D-Ala-D-Ala)-di-trans,octa-cis-undecaprenyl diphosphate = [GlcNAc-(1-&gt;4)-Mur2Ac(oyl-L-Ala-gamma-D-Glu-L-Lys-D-Ala-D-Ala)](n+1)-di-trans,octa-cis-undecaprenyl diphosphate + di-trans,octa-cis-undecaprenyl diphosphate + H(+)</text>
        <dbReference type="Rhea" id="RHEA:23708"/>
        <dbReference type="Rhea" id="RHEA-COMP:9602"/>
        <dbReference type="Rhea" id="RHEA-COMP:9603"/>
        <dbReference type="ChEBI" id="CHEBI:15378"/>
        <dbReference type="ChEBI" id="CHEBI:58405"/>
        <dbReference type="ChEBI" id="CHEBI:60033"/>
        <dbReference type="ChEBI" id="CHEBI:78435"/>
        <dbReference type="EC" id="2.4.99.28"/>
    </reaction>
</comment>
<proteinExistence type="inferred from homology"/>
<feature type="domain" description="Glycosyl transferase family 51" evidence="17">
    <location>
        <begin position="73"/>
        <end position="244"/>
    </location>
</feature>
<evidence type="ECO:0000259" key="17">
    <source>
        <dbReference type="Pfam" id="PF00912"/>
    </source>
</evidence>
<dbReference type="GO" id="GO:0006508">
    <property type="term" value="P:proteolysis"/>
    <property type="evidence" value="ECO:0007669"/>
    <property type="project" value="UniProtKB-KW"/>
</dbReference>
<evidence type="ECO:0000313" key="18">
    <source>
        <dbReference type="EMBL" id="GIJ05343.1"/>
    </source>
</evidence>
<protein>
    <submittedName>
        <fullName evidence="18">Penicillin-binding protein</fullName>
    </submittedName>
</protein>
<dbReference type="Gene3D" id="1.10.3810.10">
    <property type="entry name" value="Biosynthetic peptidoglycan transglycosylase-like"/>
    <property type="match status" value="1"/>
</dbReference>
<evidence type="ECO:0000256" key="10">
    <source>
        <dbReference type="ARBA" id="ARBA00023268"/>
    </source>
</evidence>
<feature type="domain" description="Penicillin-binding protein transpeptidase" evidence="16">
    <location>
        <begin position="335"/>
        <end position="577"/>
    </location>
</feature>
<dbReference type="InterPro" id="IPR023346">
    <property type="entry name" value="Lysozyme-like_dom_sf"/>
</dbReference>
<keyword evidence="3" id="KW-0121">Carboxypeptidase</keyword>
<evidence type="ECO:0000256" key="2">
    <source>
        <dbReference type="ARBA" id="ARBA00007739"/>
    </source>
</evidence>
<keyword evidence="6" id="KW-0808">Transferase</keyword>
<keyword evidence="10" id="KW-0511">Multifunctional enzyme</keyword>
<dbReference type="PANTHER" id="PTHR32282">
    <property type="entry name" value="BINDING PROTEIN TRANSPEPTIDASE, PUTATIVE-RELATED"/>
    <property type="match status" value="1"/>
</dbReference>
<dbReference type="Proteomes" id="UP000652013">
    <property type="component" value="Unassembled WGS sequence"/>
</dbReference>
<comment type="catalytic activity">
    <reaction evidence="12">
        <text>Preferential cleavage: (Ac)2-L-Lys-D-Ala-|-D-Ala. Also transpeptidation of peptidyl-alanyl moieties that are N-acyl substituents of D-alanine.</text>
        <dbReference type="EC" id="3.4.16.4"/>
    </reaction>
</comment>
<dbReference type="InterPro" id="IPR036950">
    <property type="entry name" value="PBP_transglycosylase"/>
</dbReference>
<dbReference type="AlphaFoldDB" id="A0A8J3YB76"/>
<dbReference type="GO" id="GO:0030288">
    <property type="term" value="C:outer membrane-bounded periplasmic space"/>
    <property type="evidence" value="ECO:0007669"/>
    <property type="project" value="TreeGrafter"/>
</dbReference>
<dbReference type="InterPro" id="IPR050396">
    <property type="entry name" value="Glycosyltr_51/Transpeptidase"/>
</dbReference>
<evidence type="ECO:0000256" key="11">
    <source>
        <dbReference type="ARBA" id="ARBA00023316"/>
    </source>
</evidence>
<evidence type="ECO:0000256" key="8">
    <source>
        <dbReference type="ARBA" id="ARBA00022960"/>
    </source>
</evidence>
<evidence type="ECO:0000259" key="16">
    <source>
        <dbReference type="Pfam" id="PF00905"/>
    </source>
</evidence>
<evidence type="ECO:0000256" key="4">
    <source>
        <dbReference type="ARBA" id="ARBA00022670"/>
    </source>
</evidence>
<dbReference type="SUPFAM" id="SSF56601">
    <property type="entry name" value="beta-lactamase/transpeptidase-like"/>
    <property type="match status" value="1"/>
</dbReference>
<dbReference type="GO" id="GO:0008955">
    <property type="term" value="F:peptidoglycan glycosyltransferase activity"/>
    <property type="evidence" value="ECO:0007669"/>
    <property type="project" value="UniProtKB-EC"/>
</dbReference>
<name>A0A8J3YB76_9ACTN</name>
<keyword evidence="7" id="KW-0378">Hydrolase</keyword>
<comment type="similarity">
    <text evidence="1">In the C-terminal section; belongs to the transpeptidase family.</text>
</comment>
<dbReference type="InterPro" id="IPR001264">
    <property type="entry name" value="Glyco_trans_51"/>
</dbReference>
<dbReference type="FunFam" id="1.10.3810.10:FF:000001">
    <property type="entry name" value="Penicillin-binding protein 1A"/>
    <property type="match status" value="1"/>
</dbReference>
<evidence type="ECO:0000256" key="9">
    <source>
        <dbReference type="ARBA" id="ARBA00022984"/>
    </source>
</evidence>